<dbReference type="AlphaFoldDB" id="Q1QFZ4"/>
<dbReference type="HOGENOM" id="CLU_2260786_0_0_5"/>
<protein>
    <submittedName>
        <fullName evidence="1">Uncharacterized protein</fullName>
    </submittedName>
</protein>
<dbReference type="EMBL" id="CP000320">
    <property type="protein sequence ID" value="ABE64853.1"/>
    <property type="molecule type" value="Genomic_DNA"/>
</dbReference>
<accession>Q1QFZ4</accession>
<reference evidence="2" key="1">
    <citation type="submission" date="2006-03" db="EMBL/GenBank/DDBJ databases">
        <title>Complete sequence of plasmid 1 of Nitrobacter hamburgensis X14.</title>
        <authorList>
            <consortium name="US DOE Joint Genome Institute"/>
            <person name="Copeland A."/>
            <person name="Lucas S."/>
            <person name="Lapidus A."/>
            <person name="Barry K."/>
            <person name="Detter J.C."/>
            <person name="Glavina del Rio T."/>
            <person name="Hammon N."/>
            <person name="Israni S."/>
            <person name="Dalin E."/>
            <person name="Tice H."/>
            <person name="Pitluck S."/>
            <person name="Chain P."/>
            <person name="Malfatti S."/>
            <person name="Shin M."/>
            <person name="Vergez L."/>
            <person name="Schmutz J."/>
            <person name="Larimer F."/>
            <person name="Land M."/>
            <person name="Hauser L."/>
            <person name="Kyrpides N."/>
            <person name="Ivanova N."/>
            <person name="Ward B."/>
            <person name="Arp D."/>
            <person name="Klotz M."/>
            <person name="Stein L."/>
            <person name="O'Mullan G."/>
            <person name="Starkenburg S."/>
            <person name="Sayavedra L."/>
            <person name="Poret-Peterson A.T."/>
            <person name="Gentry M.E."/>
            <person name="Bruce D."/>
            <person name="Richardson P."/>
        </authorList>
    </citation>
    <scope>NUCLEOTIDE SEQUENCE [LARGE SCALE GENOMIC DNA]</scope>
    <source>
        <strain evidence="2">DSM 10229 / NCIMB 13809 / X14</strain>
        <plasmid evidence="2">Plasmid pNITHX1</plasmid>
    </source>
</reference>
<proteinExistence type="predicted"/>
<dbReference type="Proteomes" id="UP000001953">
    <property type="component" value="Plasmid 1"/>
</dbReference>
<gene>
    <name evidence="1" type="ordered locus">Nham_4240</name>
</gene>
<sequence>MRPARLACFLEVSSQSKLLWSAALGWSAFPSPLASIKLRSEAVQLSALALRLSAKNFRSAMAEHPRLRELLLKYALFRLIVEAQAAVWFLSGAFPRRQHPMRQ</sequence>
<keyword evidence="1" id="KW-0614">Plasmid</keyword>
<name>Q1QFZ4_NITHX</name>
<evidence type="ECO:0000313" key="2">
    <source>
        <dbReference type="Proteomes" id="UP000001953"/>
    </source>
</evidence>
<evidence type="ECO:0000313" key="1">
    <source>
        <dbReference type="EMBL" id="ABE64853.1"/>
    </source>
</evidence>
<keyword evidence="2" id="KW-1185">Reference proteome</keyword>
<organism evidence="1 2">
    <name type="scientific">Nitrobacter hamburgensis (strain DSM 10229 / NCIMB 13809 / X14)</name>
    <dbReference type="NCBI Taxonomy" id="323097"/>
    <lineage>
        <taxon>Bacteria</taxon>
        <taxon>Pseudomonadati</taxon>
        <taxon>Pseudomonadota</taxon>
        <taxon>Alphaproteobacteria</taxon>
        <taxon>Hyphomicrobiales</taxon>
        <taxon>Nitrobacteraceae</taxon>
        <taxon>Nitrobacter</taxon>
    </lineage>
</organism>
<dbReference type="KEGG" id="nha:Nham_4240"/>
<geneLocation type="plasmid" evidence="2">
    <name>pNITHX1</name>
</geneLocation>